<keyword evidence="2" id="KW-1185">Reference proteome</keyword>
<proteinExistence type="predicted"/>
<protein>
    <submittedName>
        <fullName evidence="1">Uncharacterized protein</fullName>
    </submittedName>
</protein>
<evidence type="ECO:0000313" key="2">
    <source>
        <dbReference type="Proteomes" id="UP000002613"/>
    </source>
</evidence>
<dbReference type="KEGG" id="fpl:Ferp_2465"/>
<reference evidence="1 2" key="2">
    <citation type="journal article" date="2011" name="Stand. Genomic Sci.">
        <title>Complete genome sequence of Ferroglobus placidus AEDII12DO.</title>
        <authorList>
            <person name="Anderson I."/>
            <person name="Risso C."/>
            <person name="Holmes D."/>
            <person name="Lucas S."/>
            <person name="Copeland A."/>
            <person name="Lapidus A."/>
            <person name="Cheng J.F."/>
            <person name="Bruce D."/>
            <person name="Goodwin L."/>
            <person name="Pitluck S."/>
            <person name="Saunders E."/>
            <person name="Brettin T."/>
            <person name="Detter J.C."/>
            <person name="Han C."/>
            <person name="Tapia R."/>
            <person name="Larimer F."/>
            <person name="Land M."/>
            <person name="Hauser L."/>
            <person name="Woyke T."/>
            <person name="Lovley D."/>
            <person name="Kyrpides N."/>
            <person name="Ivanova N."/>
        </authorList>
    </citation>
    <scope>NUCLEOTIDE SEQUENCE [LARGE SCALE GENOMIC DNA]</scope>
    <source>
        <strain evidence="2">DSM 10642 / AEDII12DO</strain>
    </source>
</reference>
<accession>D3S282</accession>
<dbReference type="Proteomes" id="UP000002613">
    <property type="component" value="Chromosome"/>
</dbReference>
<evidence type="ECO:0000313" key="1">
    <source>
        <dbReference type="EMBL" id="ADC66573.1"/>
    </source>
</evidence>
<organism evidence="1 2">
    <name type="scientific">Ferroglobus placidus (strain DSM 10642 / AEDII12DO)</name>
    <dbReference type="NCBI Taxonomy" id="589924"/>
    <lineage>
        <taxon>Archaea</taxon>
        <taxon>Methanobacteriati</taxon>
        <taxon>Methanobacteriota</taxon>
        <taxon>Archaeoglobi</taxon>
        <taxon>Archaeoglobales</taxon>
        <taxon>Archaeoglobaceae</taxon>
        <taxon>Ferroglobus</taxon>
    </lineage>
</organism>
<gene>
    <name evidence="1" type="ordered locus">Ferp_2465</name>
</gene>
<dbReference type="HOGENOM" id="CLU_2645714_0_0_2"/>
<dbReference type="GeneID" id="8780007"/>
<dbReference type="PaxDb" id="589924-Ferp_2465"/>
<name>D3S282_FERPA</name>
<reference evidence="2" key="1">
    <citation type="submission" date="2010-02" db="EMBL/GenBank/DDBJ databases">
        <title>Complete sequence of Ferroglobus placidus DSM 10642.</title>
        <authorList>
            <consortium name="US DOE Joint Genome Institute"/>
            <person name="Lucas S."/>
            <person name="Copeland A."/>
            <person name="Lapidus A."/>
            <person name="Cheng J.-F."/>
            <person name="Bruce D."/>
            <person name="Goodwin L."/>
            <person name="Pitluck S."/>
            <person name="Saunders E."/>
            <person name="Brettin T."/>
            <person name="Detter J.C."/>
            <person name="Han C."/>
            <person name="Tapia R."/>
            <person name="Larimer F."/>
            <person name="Land M."/>
            <person name="Hauser L."/>
            <person name="Kyrpides N."/>
            <person name="Ivanova N."/>
            <person name="Holmes D."/>
            <person name="Lovley D."/>
            <person name="Kyrpides N."/>
            <person name="Anderson I.J."/>
            <person name="Woyke T."/>
        </authorList>
    </citation>
    <scope>NUCLEOTIDE SEQUENCE [LARGE SCALE GENOMIC DNA]</scope>
    <source>
        <strain evidence="2">DSM 10642 / AEDII12DO</strain>
    </source>
</reference>
<sequence length="76" mass="9165">MVEIVIKMPEEIDEKLLAEIQEEIRRIVKLRLARELLLKEWDERFSRSELSDEECLELGKEVNRAALKIWKEKGWL</sequence>
<dbReference type="AlphaFoldDB" id="D3S282"/>
<dbReference type="STRING" id="589924.Ferp_2465"/>
<dbReference type="RefSeq" id="WP_012966906.1">
    <property type="nucleotide sequence ID" value="NC_013849.1"/>
</dbReference>
<dbReference type="EMBL" id="CP001899">
    <property type="protein sequence ID" value="ADC66573.1"/>
    <property type="molecule type" value="Genomic_DNA"/>
</dbReference>